<evidence type="ECO:0000313" key="5">
    <source>
        <dbReference type="Proteomes" id="UP000787322"/>
    </source>
</evidence>
<keyword evidence="2" id="KW-0186">Copper</keyword>
<name>A0A9D5X271_9ACTN</name>
<reference evidence="4" key="2">
    <citation type="submission" date="2022-05" db="EMBL/GenBank/DDBJ databases">
        <title>Using nanopore sequencing to obtain complete genomes from saliva samples.</title>
        <authorList>
            <person name="Baker J.L."/>
        </authorList>
    </citation>
    <scope>NUCLEOTIDE SEQUENCE</scope>
    <source>
        <strain evidence="4">JCVI-JB-Lp32</strain>
    </source>
</reference>
<organism evidence="3 5">
    <name type="scientific">Lancefieldella parvula</name>
    <dbReference type="NCBI Taxonomy" id="1382"/>
    <lineage>
        <taxon>Bacteria</taxon>
        <taxon>Bacillati</taxon>
        <taxon>Actinomycetota</taxon>
        <taxon>Coriobacteriia</taxon>
        <taxon>Coriobacteriales</taxon>
        <taxon>Atopobiaceae</taxon>
        <taxon>Lancefieldella</taxon>
    </lineage>
</organism>
<dbReference type="AlphaFoldDB" id="A0A9D5X271"/>
<evidence type="ECO:0000313" key="3">
    <source>
        <dbReference type="EMBL" id="MBF4802216.1"/>
    </source>
</evidence>
<evidence type="ECO:0000256" key="2">
    <source>
        <dbReference type="ARBA" id="ARBA00023008"/>
    </source>
</evidence>
<evidence type="ECO:0000256" key="1">
    <source>
        <dbReference type="ARBA" id="ARBA00005428"/>
    </source>
</evidence>
<evidence type="ECO:0000313" key="4">
    <source>
        <dbReference type="EMBL" id="UQF78603.1"/>
    </source>
</evidence>
<dbReference type="Pfam" id="PF02583">
    <property type="entry name" value="Trns_repr_metal"/>
    <property type="match status" value="1"/>
</dbReference>
<dbReference type="Proteomes" id="UP000787322">
    <property type="component" value="Unassembled WGS sequence"/>
</dbReference>
<accession>A0A9D5X271</accession>
<dbReference type="EMBL" id="CP097092">
    <property type="protein sequence ID" value="UQF78603.1"/>
    <property type="molecule type" value="Genomic_DNA"/>
</dbReference>
<dbReference type="Gene3D" id="1.20.58.1000">
    <property type="entry name" value="Metal-sensitive repressor, helix protomer"/>
    <property type="match status" value="1"/>
</dbReference>
<dbReference type="PANTHER" id="PTHR33677">
    <property type="entry name" value="TRANSCRIPTIONAL REPRESSOR FRMR-RELATED"/>
    <property type="match status" value="1"/>
</dbReference>
<dbReference type="EMBL" id="JABZGU010000001">
    <property type="protein sequence ID" value="MBF4802216.1"/>
    <property type="molecule type" value="Genomic_DNA"/>
</dbReference>
<dbReference type="InterPro" id="IPR003735">
    <property type="entry name" value="Metal_Tscrpt_repr"/>
</dbReference>
<sequence length="107" mass="11929">MAQKDGQSQKTCCHCDHKATPRSSELKSGVSRRINRAIGQLNGIKTMIDEDRYCGDILIQLAAVESAVKAVSREVMQDHLESCVVDRIQSGDTEVIGEVMDLFKRFM</sequence>
<dbReference type="GO" id="GO:0003677">
    <property type="term" value="F:DNA binding"/>
    <property type="evidence" value="ECO:0007669"/>
    <property type="project" value="InterPro"/>
</dbReference>
<dbReference type="InterPro" id="IPR038390">
    <property type="entry name" value="Metal_Tscrpt_repr_sf"/>
</dbReference>
<gene>
    <name evidence="3" type="ORF">HXK24_00060</name>
    <name evidence="4" type="ORF">M3I19_02675</name>
</gene>
<dbReference type="Proteomes" id="UP000831562">
    <property type="component" value="Chromosome"/>
</dbReference>
<reference evidence="3" key="1">
    <citation type="submission" date="2020-04" db="EMBL/GenBank/DDBJ databases">
        <title>Deep metagenomics examines the oral microbiome during advanced dental caries in children, revealing novel taxa and co-occurrences with host molecules.</title>
        <authorList>
            <person name="Baker J.L."/>
            <person name="Morton J.T."/>
            <person name="Dinis M."/>
            <person name="Alvarez R."/>
            <person name="Tran N.C."/>
            <person name="Knight R."/>
            <person name="Edlund A."/>
        </authorList>
    </citation>
    <scope>NUCLEOTIDE SEQUENCE</scope>
    <source>
        <strain evidence="3">JCVI_3_bin.11</strain>
    </source>
</reference>
<dbReference type="PANTHER" id="PTHR33677:SF3">
    <property type="entry name" value="COPPER-SENSING TRANSCRIPTIONAL REPRESSOR RICR"/>
    <property type="match status" value="1"/>
</dbReference>
<protein>
    <submittedName>
        <fullName evidence="3">Metal-sensing transcriptional repressor</fullName>
    </submittedName>
</protein>
<dbReference type="GO" id="GO:0045892">
    <property type="term" value="P:negative regulation of DNA-templated transcription"/>
    <property type="evidence" value="ECO:0007669"/>
    <property type="project" value="UniProtKB-ARBA"/>
</dbReference>
<dbReference type="GO" id="GO:0046872">
    <property type="term" value="F:metal ion binding"/>
    <property type="evidence" value="ECO:0007669"/>
    <property type="project" value="InterPro"/>
</dbReference>
<proteinExistence type="inferred from homology"/>
<comment type="similarity">
    <text evidence="1">Belongs to the CsoR family.</text>
</comment>